<dbReference type="Proteomes" id="UP001596500">
    <property type="component" value="Unassembled WGS sequence"/>
</dbReference>
<evidence type="ECO:0000256" key="1">
    <source>
        <dbReference type="PROSITE-ProRule" id="PRU00182"/>
    </source>
</evidence>
<keyword evidence="1" id="KW-0694">RNA-binding</keyword>
<comment type="caution">
    <text evidence="3">The sequence shown here is derived from an EMBL/GenBank/DDBJ whole genome shotgun (WGS) entry which is preliminary data.</text>
</comment>
<dbReference type="PANTHER" id="PTHR13633">
    <property type="entry name" value="MITOCHONDRIAL TRANSCRIPTION RESCUE FACTOR 1"/>
    <property type="match status" value="1"/>
</dbReference>
<dbReference type="InterPro" id="IPR040591">
    <property type="entry name" value="RqcP2_RBD"/>
</dbReference>
<dbReference type="InterPro" id="IPR002942">
    <property type="entry name" value="S4_RNA-bd"/>
</dbReference>
<reference evidence="4" key="1">
    <citation type="journal article" date="2019" name="Int. J. Syst. Evol. Microbiol.">
        <title>The Global Catalogue of Microorganisms (GCM) 10K type strain sequencing project: providing services to taxonomists for standard genome sequencing and annotation.</title>
        <authorList>
            <consortium name="The Broad Institute Genomics Platform"/>
            <consortium name="The Broad Institute Genome Sequencing Center for Infectious Disease"/>
            <person name="Wu L."/>
            <person name="Ma J."/>
        </authorList>
    </citation>
    <scope>NUCLEOTIDE SEQUENCE [LARGE SCALE GENOMIC DNA]</scope>
    <source>
        <strain evidence="4">CGMCC 1.12942</strain>
    </source>
</reference>
<dbReference type="PROSITE" id="PS50889">
    <property type="entry name" value="S4"/>
    <property type="match status" value="1"/>
</dbReference>
<dbReference type="SMART" id="SM00363">
    <property type="entry name" value="S4"/>
    <property type="match status" value="1"/>
</dbReference>
<dbReference type="InterPro" id="IPR012677">
    <property type="entry name" value="Nucleotide-bd_a/b_plait_sf"/>
</dbReference>
<dbReference type="Pfam" id="PF17774">
    <property type="entry name" value="YlmH_RBD"/>
    <property type="match status" value="1"/>
</dbReference>
<protein>
    <submittedName>
        <fullName evidence="3">RNA-binding protein</fullName>
    </submittedName>
</protein>
<dbReference type="InterPro" id="IPR036986">
    <property type="entry name" value="S4_RNA-bd_sf"/>
</dbReference>
<dbReference type="InterPro" id="IPR048443">
    <property type="entry name" value="RqcP2_N"/>
</dbReference>
<sequence length="261" mass="29542">MKQDNEALFMHFRPEERFLVERALDWAWKVAHKHQTVLTNFLDPREREIVKMVVRREPDLNLWSDGGYEEAERQRVLIAPDYVAEDLTLFGLGYLRIEANSGKKLEHPDVLGALLGLGIKREKFGDILPHDAGCDLVVASELGELISMQVGQIGREHVNIRTITRDELALPTQKKRVHTVTVASLRIDAVLAEGFRISRAKVAQLIKSGKCKANFKMVDQPDFAVAEGDLLSLRGFGRLFVESIGGNTKKGRIWMNLVKFE</sequence>
<feature type="domain" description="RNA-binding S4" evidence="2">
    <location>
        <begin position="185"/>
        <end position="242"/>
    </location>
</feature>
<dbReference type="Gene3D" id="3.10.290.10">
    <property type="entry name" value="RNA-binding S4 domain"/>
    <property type="match status" value="1"/>
</dbReference>
<evidence type="ECO:0000313" key="3">
    <source>
        <dbReference type="EMBL" id="MFC7442343.1"/>
    </source>
</evidence>
<accession>A0ABW2RN21</accession>
<organism evidence="3 4">
    <name type="scientific">Laceyella putida</name>
    <dbReference type="NCBI Taxonomy" id="110101"/>
    <lineage>
        <taxon>Bacteria</taxon>
        <taxon>Bacillati</taxon>
        <taxon>Bacillota</taxon>
        <taxon>Bacilli</taxon>
        <taxon>Bacillales</taxon>
        <taxon>Thermoactinomycetaceae</taxon>
        <taxon>Laceyella</taxon>
    </lineage>
</organism>
<evidence type="ECO:0000259" key="2">
    <source>
        <dbReference type="SMART" id="SM00363"/>
    </source>
</evidence>
<name>A0ABW2RN21_9BACL</name>
<dbReference type="Pfam" id="PF01479">
    <property type="entry name" value="S4"/>
    <property type="match status" value="1"/>
</dbReference>
<dbReference type="CDD" id="cd00165">
    <property type="entry name" value="S4"/>
    <property type="match status" value="1"/>
</dbReference>
<dbReference type="Pfam" id="PF21278">
    <property type="entry name" value="YlmH_1st"/>
    <property type="match status" value="1"/>
</dbReference>
<dbReference type="SUPFAM" id="SSF55174">
    <property type="entry name" value="Alpha-L RNA-binding motif"/>
    <property type="match status" value="1"/>
</dbReference>
<proteinExistence type="predicted"/>
<dbReference type="RefSeq" id="WP_379866165.1">
    <property type="nucleotide sequence ID" value="NZ_JBHTBW010000047.1"/>
</dbReference>
<dbReference type="Gene3D" id="3.30.70.330">
    <property type="match status" value="1"/>
</dbReference>
<dbReference type="PANTHER" id="PTHR13633:SF3">
    <property type="entry name" value="MITOCHONDRIAL TRANSCRIPTION RESCUE FACTOR 1"/>
    <property type="match status" value="1"/>
</dbReference>
<evidence type="ECO:0000313" key="4">
    <source>
        <dbReference type="Proteomes" id="UP001596500"/>
    </source>
</evidence>
<keyword evidence="4" id="KW-1185">Reference proteome</keyword>
<gene>
    <name evidence="3" type="ORF">ACFQNG_14745</name>
</gene>
<dbReference type="EMBL" id="JBHTBW010000047">
    <property type="protein sequence ID" value="MFC7442343.1"/>
    <property type="molecule type" value="Genomic_DNA"/>
</dbReference>
<dbReference type="Gene3D" id="3.30.1370.160">
    <property type="match status" value="1"/>
</dbReference>